<evidence type="ECO:0000313" key="7">
    <source>
        <dbReference type="Proteomes" id="UP001268683"/>
    </source>
</evidence>
<dbReference type="RefSeq" id="WP_310799797.1">
    <property type="nucleotide sequence ID" value="NZ_CP123872.1"/>
</dbReference>
<evidence type="ECO:0000256" key="1">
    <source>
        <dbReference type="ARBA" id="ARBA00022679"/>
    </source>
</evidence>
<dbReference type="InterPro" id="IPR025877">
    <property type="entry name" value="MobA-like_NTP_Trfase"/>
</dbReference>
<keyword evidence="2" id="KW-0548">Nucleotidyltransferase</keyword>
<dbReference type="CDD" id="cd06422">
    <property type="entry name" value="NTP_transferase_like_1"/>
    <property type="match status" value="1"/>
</dbReference>
<dbReference type="InterPro" id="IPR050065">
    <property type="entry name" value="GlmU-like"/>
</dbReference>
<evidence type="ECO:0000259" key="5">
    <source>
        <dbReference type="Pfam" id="PF12804"/>
    </source>
</evidence>
<dbReference type="Gene3D" id="3.90.550.10">
    <property type="entry name" value="Spore Coat Polysaccharide Biosynthesis Protein SpsA, Chain A"/>
    <property type="match status" value="1"/>
</dbReference>
<dbReference type="EMBL" id="CP123872">
    <property type="protein sequence ID" value="WND03932.1"/>
    <property type="molecule type" value="Genomic_DNA"/>
</dbReference>
<dbReference type="Gene3D" id="3.30.200.20">
    <property type="entry name" value="Phosphorylase Kinase, domain 1"/>
    <property type="match status" value="1"/>
</dbReference>
<gene>
    <name evidence="6" type="ORF">QGN29_06040</name>
</gene>
<name>A0AA52EED5_9PROT</name>
<dbReference type="Proteomes" id="UP001268683">
    <property type="component" value="Chromosome"/>
</dbReference>
<dbReference type="PANTHER" id="PTHR43584:SF8">
    <property type="entry name" value="N-ACETYLMURAMATE ALPHA-1-PHOSPHATE URIDYLYLTRANSFERASE"/>
    <property type="match status" value="1"/>
</dbReference>
<dbReference type="Gene3D" id="3.90.1200.10">
    <property type="match status" value="1"/>
</dbReference>
<dbReference type="InterPro" id="IPR002575">
    <property type="entry name" value="Aminoglycoside_PTrfase"/>
</dbReference>
<feature type="domain" description="MobA-like NTP transferase" evidence="5">
    <location>
        <begin position="346"/>
        <end position="481"/>
    </location>
</feature>
<evidence type="ECO:0000259" key="4">
    <source>
        <dbReference type="Pfam" id="PF01636"/>
    </source>
</evidence>
<keyword evidence="1" id="KW-0808">Transferase</keyword>
<sequence>MTQRLREKRDQIIDDFLQQNGMSGWQRKVIAGDASFRRYERLKKGEQSLILMDAPPPIESVIAFLQVTDILQSCGSDKIITPKIIAKDEALGLLVLSDFGSDVLKKAVEGSPEREKRLYLKAISILSDLHKEDPAEALPEYDEALYHREVSLFADWYMPAIFGDYRGRDAFFKSLEPALKFLSQTPFQKKIVLRDYHAENLMVLEADHLGQLDYQDAVIGHPAYDLVSLTQDARRIVSPDLEEACLRQYLSNYTGNEQEFRTFYAILGAQRSLKIIGIFYRLFLRDQKEDYLPYISHVWQMVERNLQAPILKPLRDFLEQYIPQQRRKAVADSNMIRDKFPIGTNAMIMAAGKGTRMGELSHHTPKPLVQVNGISLLDRAMDHCFHAGVQRVVVNVHHLASQIETALENRPIGPQVLLSDEREALLETGGGVMKALPLLGKDPFYVINSDALWIDTGERQLLQQLAADFDESRMDICLAVMRVEEAPGYDGVGDLFFNEVSGEVELRGNAPSASHMFAGVRLMKATCFDGEEIGQWSMRRLFRKAEAKGRLFGSLYKGTWLHVGDPDARNEADNLLKKIEG</sequence>
<dbReference type="KEGG" id="tmk:QGN29_06040"/>
<keyword evidence="7" id="KW-1185">Reference proteome</keyword>
<dbReference type="SUPFAM" id="SSF53448">
    <property type="entry name" value="Nucleotide-diphospho-sugar transferases"/>
    <property type="match status" value="1"/>
</dbReference>
<dbReference type="PANTHER" id="PTHR43584">
    <property type="entry name" value="NUCLEOTIDYL TRANSFERASE"/>
    <property type="match status" value="1"/>
</dbReference>
<evidence type="ECO:0000313" key="6">
    <source>
        <dbReference type="EMBL" id="WND03932.1"/>
    </source>
</evidence>
<feature type="domain" description="Aminoglycoside phosphotransferase" evidence="4">
    <location>
        <begin position="28"/>
        <end position="253"/>
    </location>
</feature>
<dbReference type="SUPFAM" id="SSF56112">
    <property type="entry name" value="Protein kinase-like (PK-like)"/>
    <property type="match status" value="1"/>
</dbReference>
<proteinExistence type="predicted"/>
<protein>
    <submittedName>
        <fullName evidence="6">Phosphotransferase</fullName>
    </submittedName>
</protein>
<evidence type="ECO:0000256" key="3">
    <source>
        <dbReference type="ARBA" id="ARBA00022842"/>
    </source>
</evidence>
<reference evidence="6" key="1">
    <citation type="submission" date="2023-04" db="EMBL/GenBank/DDBJ databases">
        <title>Complete genome sequence of Temperatibacter marinus.</title>
        <authorList>
            <person name="Rong J.-C."/>
            <person name="Yi M.-L."/>
            <person name="Zhao Q."/>
        </authorList>
    </citation>
    <scope>NUCLEOTIDE SEQUENCE</scope>
    <source>
        <strain evidence="6">NBRC 110045</strain>
    </source>
</reference>
<dbReference type="InterPro" id="IPR029044">
    <property type="entry name" value="Nucleotide-diphossugar_trans"/>
</dbReference>
<dbReference type="Pfam" id="PF12804">
    <property type="entry name" value="NTP_transf_3"/>
    <property type="match status" value="1"/>
</dbReference>
<keyword evidence="3" id="KW-0460">Magnesium</keyword>
<dbReference type="GO" id="GO:0016779">
    <property type="term" value="F:nucleotidyltransferase activity"/>
    <property type="evidence" value="ECO:0007669"/>
    <property type="project" value="UniProtKB-KW"/>
</dbReference>
<dbReference type="AlphaFoldDB" id="A0AA52EED5"/>
<dbReference type="InterPro" id="IPR011009">
    <property type="entry name" value="Kinase-like_dom_sf"/>
</dbReference>
<accession>A0AA52EED5</accession>
<organism evidence="6 7">
    <name type="scientific">Temperatibacter marinus</name>
    <dbReference type="NCBI Taxonomy" id="1456591"/>
    <lineage>
        <taxon>Bacteria</taxon>
        <taxon>Pseudomonadati</taxon>
        <taxon>Pseudomonadota</taxon>
        <taxon>Alphaproteobacteria</taxon>
        <taxon>Kordiimonadales</taxon>
        <taxon>Temperatibacteraceae</taxon>
        <taxon>Temperatibacter</taxon>
    </lineage>
</organism>
<evidence type="ECO:0000256" key="2">
    <source>
        <dbReference type="ARBA" id="ARBA00022695"/>
    </source>
</evidence>
<dbReference type="Pfam" id="PF01636">
    <property type="entry name" value="APH"/>
    <property type="match status" value="1"/>
</dbReference>